<feature type="region of interest" description="Disordered" evidence="1">
    <location>
        <begin position="241"/>
        <end position="277"/>
    </location>
</feature>
<evidence type="ECO:0000313" key="3">
    <source>
        <dbReference type="Proteomes" id="UP000051952"/>
    </source>
</evidence>
<gene>
    <name evidence="2" type="ORF">BSAL_35660</name>
</gene>
<protein>
    <submittedName>
        <fullName evidence="2">Uncharacterized protein</fullName>
    </submittedName>
</protein>
<name>A0A0S4JU87_BODSA</name>
<feature type="compositionally biased region" description="Basic and acidic residues" evidence="1">
    <location>
        <begin position="264"/>
        <end position="277"/>
    </location>
</feature>
<evidence type="ECO:0000313" key="2">
    <source>
        <dbReference type="EMBL" id="CUG92128.1"/>
    </source>
</evidence>
<feature type="region of interest" description="Disordered" evidence="1">
    <location>
        <begin position="353"/>
        <end position="373"/>
    </location>
</feature>
<keyword evidence="3" id="KW-1185">Reference proteome</keyword>
<dbReference type="VEuPathDB" id="TriTrypDB:BSAL_35660"/>
<dbReference type="EMBL" id="CYKH01002009">
    <property type="protein sequence ID" value="CUG92128.1"/>
    <property type="molecule type" value="Genomic_DNA"/>
</dbReference>
<sequence length="373" mass="41236">MSSNFIVCPASRYFFTIEVRYVECTIDRIDPNHDKDFKYNINFDNYRHTKSGVQHRAPIWPDEKLVFIYETMYPHLLVSKLCRFSVFSSNGKNFVGDASIDVLTLATGPSRIALSLRNGDSVVGRIYITMKVNEVCQTVAKTTELTVSGFRGALASASKANLSVVVKKRASDESVKSTSTTFTKDDATFAVPDHLFSMDSESMLNLAGLLIELYHGGSKEGVASILFSDHLLETFAEATREPSNLQRREQTNVGENSEYSAAMPREKSLHPDSSDVRVEDPLDAVNGHHSTERKLRFSAVVRNDANVEIATVTGVVLLDRTITFAQMPDGVTVDGVVCGTPLPGYVRPPFLQGDLPVQEDENDERTQLDLAAV</sequence>
<organism evidence="2 3">
    <name type="scientific">Bodo saltans</name>
    <name type="common">Flagellated protozoan</name>
    <dbReference type="NCBI Taxonomy" id="75058"/>
    <lineage>
        <taxon>Eukaryota</taxon>
        <taxon>Discoba</taxon>
        <taxon>Euglenozoa</taxon>
        <taxon>Kinetoplastea</taxon>
        <taxon>Metakinetoplastina</taxon>
        <taxon>Eubodonida</taxon>
        <taxon>Bodonidae</taxon>
        <taxon>Bodo</taxon>
    </lineage>
</organism>
<feature type="compositionally biased region" description="Polar residues" evidence="1">
    <location>
        <begin position="241"/>
        <end position="259"/>
    </location>
</feature>
<dbReference type="OrthoDB" id="67700at2759"/>
<evidence type="ECO:0000256" key="1">
    <source>
        <dbReference type="SAM" id="MobiDB-lite"/>
    </source>
</evidence>
<dbReference type="AlphaFoldDB" id="A0A0S4JU87"/>
<accession>A0A0S4JU87</accession>
<reference evidence="3" key="1">
    <citation type="submission" date="2015-09" db="EMBL/GenBank/DDBJ databases">
        <authorList>
            <consortium name="Pathogen Informatics"/>
        </authorList>
    </citation>
    <scope>NUCLEOTIDE SEQUENCE [LARGE SCALE GENOMIC DNA]</scope>
    <source>
        <strain evidence="3">Lake Konstanz</strain>
    </source>
</reference>
<dbReference type="Proteomes" id="UP000051952">
    <property type="component" value="Unassembled WGS sequence"/>
</dbReference>
<proteinExistence type="predicted"/>